<evidence type="ECO:0000256" key="2">
    <source>
        <dbReference type="ARBA" id="ARBA00022857"/>
    </source>
</evidence>
<feature type="domain" description="Ketoreductase" evidence="6">
    <location>
        <begin position="33"/>
        <end position="208"/>
    </location>
</feature>
<keyword evidence="2" id="KW-0521">NADP</keyword>
<dbReference type="PROSITE" id="PS00061">
    <property type="entry name" value="ADH_SHORT"/>
    <property type="match status" value="1"/>
</dbReference>
<dbReference type="PRINTS" id="PR00081">
    <property type="entry name" value="GDHRDH"/>
</dbReference>
<dbReference type="EMBL" id="JANBVN010000040">
    <property type="protein sequence ID" value="KAJ9158174.1"/>
    <property type="molecule type" value="Genomic_DNA"/>
</dbReference>
<evidence type="ECO:0000313" key="8">
    <source>
        <dbReference type="Proteomes" id="UP001174691"/>
    </source>
</evidence>
<gene>
    <name evidence="7" type="ORF">NKR19_g3537</name>
</gene>
<dbReference type="PRINTS" id="PR00080">
    <property type="entry name" value="SDRFAMILY"/>
</dbReference>
<dbReference type="PANTHER" id="PTHR43391:SF86">
    <property type="entry name" value="SHORT-CHAIN DEHYDROGENASE_REDUCTASE FAMILY PROTEIN"/>
    <property type="match status" value="1"/>
</dbReference>
<dbReference type="InterPro" id="IPR002347">
    <property type="entry name" value="SDR_fam"/>
</dbReference>
<dbReference type="Gene3D" id="3.40.50.720">
    <property type="entry name" value="NAD(P)-binding Rossmann-like Domain"/>
    <property type="match status" value="1"/>
</dbReference>
<proteinExistence type="inferred from homology"/>
<dbReference type="PANTHER" id="PTHR43391">
    <property type="entry name" value="RETINOL DEHYDROGENASE-RELATED"/>
    <property type="match status" value="1"/>
</dbReference>
<keyword evidence="8" id="KW-1185">Reference proteome</keyword>
<reference evidence="7" key="1">
    <citation type="submission" date="2022-07" db="EMBL/GenBank/DDBJ databases">
        <title>Fungi with potential for degradation of polypropylene.</title>
        <authorList>
            <person name="Gostincar C."/>
        </authorList>
    </citation>
    <scope>NUCLEOTIDE SEQUENCE</scope>
    <source>
        <strain evidence="7">EXF-13287</strain>
    </source>
</reference>
<evidence type="ECO:0000313" key="7">
    <source>
        <dbReference type="EMBL" id="KAJ9158174.1"/>
    </source>
</evidence>
<protein>
    <submittedName>
        <fullName evidence="7">NAD(P)-binding protein</fullName>
    </submittedName>
</protein>
<organism evidence="7 8">
    <name type="scientific">Coniochaeta hoffmannii</name>
    <dbReference type="NCBI Taxonomy" id="91930"/>
    <lineage>
        <taxon>Eukaryota</taxon>
        <taxon>Fungi</taxon>
        <taxon>Dikarya</taxon>
        <taxon>Ascomycota</taxon>
        <taxon>Pezizomycotina</taxon>
        <taxon>Sordariomycetes</taxon>
        <taxon>Sordariomycetidae</taxon>
        <taxon>Coniochaetales</taxon>
        <taxon>Coniochaetaceae</taxon>
        <taxon>Coniochaeta</taxon>
    </lineage>
</organism>
<feature type="region of interest" description="Disordered" evidence="5">
    <location>
        <begin position="311"/>
        <end position="330"/>
    </location>
</feature>
<sequence length="330" mass="36235">MPGSQTKQFSPRLHNDLYPFIYPKKFQGSLQDKVTIITGSAGTIGKALAECFAVAGTKLVLVYNRTRPAPEFAERCRDLGARGVTLTQCNVADLQGCRSLVQKTLDAEGRIDIMINNAGANSLGPMHQQDPEQFIKEFEVNFHGPYALMRLILPIFREQRSGCVLNIASRAGTVDIPYSASYCSSKAALINLTGCTQKEIDIDGLTDIHLYALHPGGVKSEMTVKKYSDESLQNLPEHAANRFRGWLDIYTDSPYLNGMTCVALANGVAKDVLKGKYFDVGHDLEDVIAQTEAIKSDPELYSLHTTFPGGLSNLNPTERPSDEPFDFPGL</sequence>
<evidence type="ECO:0000256" key="4">
    <source>
        <dbReference type="RuleBase" id="RU000363"/>
    </source>
</evidence>
<evidence type="ECO:0000256" key="3">
    <source>
        <dbReference type="ARBA" id="ARBA00023002"/>
    </source>
</evidence>
<dbReference type="InterPro" id="IPR036291">
    <property type="entry name" value="NAD(P)-bd_dom_sf"/>
</dbReference>
<dbReference type="SUPFAM" id="SSF51735">
    <property type="entry name" value="NAD(P)-binding Rossmann-fold domains"/>
    <property type="match status" value="1"/>
</dbReference>
<dbReference type="GO" id="GO:0016491">
    <property type="term" value="F:oxidoreductase activity"/>
    <property type="evidence" value="ECO:0007669"/>
    <property type="project" value="UniProtKB-KW"/>
</dbReference>
<dbReference type="CDD" id="cd05233">
    <property type="entry name" value="SDR_c"/>
    <property type="match status" value="1"/>
</dbReference>
<dbReference type="AlphaFoldDB" id="A0AA38S8H1"/>
<comment type="caution">
    <text evidence="7">The sequence shown here is derived from an EMBL/GenBank/DDBJ whole genome shotgun (WGS) entry which is preliminary data.</text>
</comment>
<evidence type="ECO:0000256" key="5">
    <source>
        <dbReference type="SAM" id="MobiDB-lite"/>
    </source>
</evidence>
<dbReference type="Pfam" id="PF00106">
    <property type="entry name" value="adh_short"/>
    <property type="match status" value="1"/>
</dbReference>
<accession>A0AA38S8H1</accession>
<comment type="similarity">
    <text evidence="1 4">Belongs to the short-chain dehydrogenases/reductases (SDR) family.</text>
</comment>
<name>A0AA38S8H1_9PEZI</name>
<evidence type="ECO:0000256" key="1">
    <source>
        <dbReference type="ARBA" id="ARBA00006484"/>
    </source>
</evidence>
<dbReference type="InterPro" id="IPR057326">
    <property type="entry name" value="KR_dom"/>
</dbReference>
<dbReference type="GO" id="GO:0005829">
    <property type="term" value="C:cytosol"/>
    <property type="evidence" value="ECO:0007669"/>
    <property type="project" value="TreeGrafter"/>
</dbReference>
<keyword evidence="3" id="KW-0560">Oxidoreductase</keyword>
<dbReference type="SMART" id="SM00822">
    <property type="entry name" value="PKS_KR"/>
    <property type="match status" value="1"/>
</dbReference>
<dbReference type="Proteomes" id="UP001174691">
    <property type="component" value="Unassembled WGS sequence"/>
</dbReference>
<dbReference type="InterPro" id="IPR020904">
    <property type="entry name" value="Sc_DH/Rdtase_CS"/>
</dbReference>
<evidence type="ECO:0000259" key="6">
    <source>
        <dbReference type="SMART" id="SM00822"/>
    </source>
</evidence>